<accession>A0A226DRG3</accession>
<protein>
    <submittedName>
        <fullName evidence="1">Uncharacterized protein</fullName>
    </submittedName>
</protein>
<dbReference type="EMBL" id="LNIX01000013">
    <property type="protein sequence ID" value="OXA47281.1"/>
    <property type="molecule type" value="Genomic_DNA"/>
</dbReference>
<gene>
    <name evidence="1" type="ORF">Fcan01_17867</name>
</gene>
<organism evidence="1 2">
    <name type="scientific">Folsomia candida</name>
    <name type="common">Springtail</name>
    <dbReference type="NCBI Taxonomy" id="158441"/>
    <lineage>
        <taxon>Eukaryota</taxon>
        <taxon>Metazoa</taxon>
        <taxon>Ecdysozoa</taxon>
        <taxon>Arthropoda</taxon>
        <taxon>Hexapoda</taxon>
        <taxon>Collembola</taxon>
        <taxon>Entomobryomorpha</taxon>
        <taxon>Isotomoidea</taxon>
        <taxon>Isotomidae</taxon>
        <taxon>Proisotominae</taxon>
        <taxon>Folsomia</taxon>
    </lineage>
</organism>
<name>A0A226DRG3_FOLCA</name>
<proteinExistence type="predicted"/>
<dbReference type="Proteomes" id="UP000198287">
    <property type="component" value="Unassembled WGS sequence"/>
</dbReference>
<sequence length="122" mass="13475">MRIYPDQVPLIVDILVQDPDLTSNHKHVATILDTPAHTALHSAKLVDIGAFTIPEYFTNIIFDWMARKGATPRSCTMTELCGLLRCTNYGEVAERLEKNVVTSRQVAQIATNHGAGYLAHTA</sequence>
<comment type="caution">
    <text evidence="1">The sequence shown here is derived from an EMBL/GenBank/DDBJ whole genome shotgun (WGS) entry which is preliminary data.</text>
</comment>
<evidence type="ECO:0000313" key="1">
    <source>
        <dbReference type="EMBL" id="OXA47281.1"/>
    </source>
</evidence>
<keyword evidence="2" id="KW-1185">Reference proteome</keyword>
<reference evidence="1 2" key="1">
    <citation type="submission" date="2015-12" db="EMBL/GenBank/DDBJ databases">
        <title>The genome of Folsomia candida.</title>
        <authorList>
            <person name="Faddeeva A."/>
            <person name="Derks M.F."/>
            <person name="Anvar Y."/>
            <person name="Smit S."/>
            <person name="Van Straalen N."/>
            <person name="Roelofs D."/>
        </authorList>
    </citation>
    <scope>NUCLEOTIDE SEQUENCE [LARGE SCALE GENOMIC DNA]</scope>
    <source>
        <strain evidence="1 2">VU population</strain>
        <tissue evidence="1">Whole body</tissue>
    </source>
</reference>
<dbReference type="AlphaFoldDB" id="A0A226DRG3"/>
<evidence type="ECO:0000313" key="2">
    <source>
        <dbReference type="Proteomes" id="UP000198287"/>
    </source>
</evidence>